<dbReference type="GO" id="GO:0006511">
    <property type="term" value="P:ubiquitin-dependent protein catabolic process"/>
    <property type="evidence" value="ECO:0007669"/>
    <property type="project" value="TreeGrafter"/>
</dbReference>
<evidence type="ECO:0000259" key="6">
    <source>
        <dbReference type="PROSITE" id="PS50237"/>
    </source>
</evidence>
<dbReference type="InterPro" id="IPR044611">
    <property type="entry name" value="E3A/B/C-like"/>
</dbReference>
<evidence type="ECO:0000313" key="7">
    <source>
        <dbReference type="EMBL" id="RRT81365.1"/>
    </source>
</evidence>
<protein>
    <recommendedName>
        <fullName evidence="2">HECT-type E3 ubiquitin transferase</fullName>
        <ecNumber evidence="2">2.3.2.26</ecNumber>
    </recommendedName>
</protein>
<evidence type="ECO:0000256" key="1">
    <source>
        <dbReference type="ARBA" id="ARBA00000885"/>
    </source>
</evidence>
<gene>
    <name evidence="7" type="ORF">B296_00005204</name>
</gene>
<keyword evidence="4 5" id="KW-0833">Ubl conjugation pathway</keyword>
<dbReference type="SUPFAM" id="SSF56204">
    <property type="entry name" value="Hect, E3 ligase catalytic domain"/>
    <property type="match status" value="1"/>
</dbReference>
<dbReference type="GO" id="GO:0061630">
    <property type="term" value="F:ubiquitin protein ligase activity"/>
    <property type="evidence" value="ECO:0007669"/>
    <property type="project" value="UniProtKB-EC"/>
</dbReference>
<evidence type="ECO:0000256" key="2">
    <source>
        <dbReference type="ARBA" id="ARBA00012485"/>
    </source>
</evidence>
<dbReference type="PANTHER" id="PTHR45700:SF6">
    <property type="entry name" value="E3 UBIQUITIN-PROTEIN LIGASE UPL6"/>
    <property type="match status" value="1"/>
</dbReference>
<dbReference type="PANTHER" id="PTHR45700">
    <property type="entry name" value="UBIQUITIN-PROTEIN LIGASE E3C"/>
    <property type="match status" value="1"/>
</dbReference>
<dbReference type="InterPro" id="IPR035983">
    <property type="entry name" value="Hect_E3_ubiquitin_ligase"/>
</dbReference>
<feature type="non-terminal residue" evidence="7">
    <location>
        <position position="1"/>
    </location>
</feature>
<dbReference type="Pfam" id="PF00632">
    <property type="entry name" value="HECT"/>
    <property type="match status" value="1"/>
</dbReference>
<evidence type="ECO:0000256" key="4">
    <source>
        <dbReference type="ARBA" id="ARBA00022786"/>
    </source>
</evidence>
<dbReference type="GO" id="GO:0000209">
    <property type="term" value="P:protein polyubiquitination"/>
    <property type="evidence" value="ECO:0007669"/>
    <property type="project" value="InterPro"/>
</dbReference>
<evidence type="ECO:0000256" key="5">
    <source>
        <dbReference type="PROSITE-ProRule" id="PRU00104"/>
    </source>
</evidence>
<dbReference type="InterPro" id="IPR000569">
    <property type="entry name" value="HECT_dom"/>
</dbReference>
<dbReference type="EC" id="2.3.2.26" evidence="2"/>
<dbReference type="AlphaFoldDB" id="A0A427AYV7"/>
<accession>A0A427AYV7</accession>
<comment type="caution">
    <text evidence="7">The sequence shown here is derived from an EMBL/GenBank/DDBJ whole genome shotgun (WGS) entry which is preliminary data.</text>
</comment>
<keyword evidence="3" id="KW-0808">Transferase</keyword>
<evidence type="ECO:0000313" key="8">
    <source>
        <dbReference type="Proteomes" id="UP000287651"/>
    </source>
</evidence>
<dbReference type="EMBL" id="AMZH03000927">
    <property type="protein sequence ID" value="RRT81365.1"/>
    <property type="molecule type" value="Genomic_DNA"/>
</dbReference>
<comment type="caution">
    <text evidence="5">Lacks conserved residue(s) required for the propagation of feature annotation.</text>
</comment>
<comment type="catalytic activity">
    <reaction evidence="1">
        <text>S-ubiquitinyl-[E2 ubiquitin-conjugating enzyme]-L-cysteine + [acceptor protein]-L-lysine = [E2 ubiquitin-conjugating enzyme]-L-cysteine + N(6)-ubiquitinyl-[acceptor protein]-L-lysine.</text>
        <dbReference type="EC" id="2.3.2.26"/>
    </reaction>
</comment>
<proteinExistence type="predicted"/>
<evidence type="ECO:0000256" key="3">
    <source>
        <dbReference type="ARBA" id="ARBA00022679"/>
    </source>
</evidence>
<dbReference type="Gene3D" id="3.30.2410.10">
    <property type="entry name" value="Hect, E3 ligase catalytic domain"/>
    <property type="match status" value="1"/>
</dbReference>
<feature type="domain" description="HECT" evidence="6">
    <location>
        <begin position="1"/>
        <end position="76"/>
    </location>
</feature>
<dbReference type="PROSITE" id="PS50237">
    <property type="entry name" value="HECT"/>
    <property type="match status" value="1"/>
</dbReference>
<sequence>YVGEIKLVNSVRKGILFIDLVFFQLLISGSLESMNVDDLRSNARYTGGYHDEHQVIEMFWEVVKSFSFEYQKKFLK</sequence>
<dbReference type="Proteomes" id="UP000287651">
    <property type="component" value="Unassembled WGS sequence"/>
</dbReference>
<reference evidence="7 8" key="1">
    <citation type="journal article" date="2014" name="Agronomy (Basel)">
        <title>A Draft Genome Sequence for Ensete ventricosum, the Drought-Tolerant Tree Against Hunger.</title>
        <authorList>
            <person name="Harrison J."/>
            <person name="Moore K.A."/>
            <person name="Paszkiewicz K."/>
            <person name="Jones T."/>
            <person name="Grant M."/>
            <person name="Ambacheew D."/>
            <person name="Muzemil S."/>
            <person name="Studholme D.J."/>
        </authorList>
    </citation>
    <scope>NUCLEOTIDE SEQUENCE [LARGE SCALE GENOMIC DNA]</scope>
</reference>
<organism evidence="7 8">
    <name type="scientific">Ensete ventricosum</name>
    <name type="common">Abyssinian banana</name>
    <name type="synonym">Musa ensete</name>
    <dbReference type="NCBI Taxonomy" id="4639"/>
    <lineage>
        <taxon>Eukaryota</taxon>
        <taxon>Viridiplantae</taxon>
        <taxon>Streptophyta</taxon>
        <taxon>Embryophyta</taxon>
        <taxon>Tracheophyta</taxon>
        <taxon>Spermatophyta</taxon>
        <taxon>Magnoliopsida</taxon>
        <taxon>Liliopsida</taxon>
        <taxon>Zingiberales</taxon>
        <taxon>Musaceae</taxon>
        <taxon>Ensete</taxon>
    </lineage>
</organism>
<name>A0A427AYV7_ENSVE</name>